<dbReference type="NCBIfam" id="TIGR01755">
    <property type="entry name" value="flav_wrbA"/>
    <property type="match status" value="1"/>
</dbReference>
<dbReference type="PANTHER" id="PTHR30546">
    <property type="entry name" value="FLAVODOXIN-RELATED PROTEIN WRBA-RELATED"/>
    <property type="match status" value="1"/>
</dbReference>
<evidence type="ECO:0000259" key="2">
    <source>
        <dbReference type="PROSITE" id="PS50902"/>
    </source>
</evidence>
<dbReference type="InterPro" id="IPR010089">
    <property type="entry name" value="Flavoprotein_WrbA-like"/>
</dbReference>
<evidence type="ECO:0000313" key="3">
    <source>
        <dbReference type="EMBL" id="NED99506.1"/>
    </source>
</evidence>
<name>A0A6L9S372_9ACTN</name>
<dbReference type="Proteomes" id="UP000475214">
    <property type="component" value="Unassembled WGS sequence"/>
</dbReference>
<dbReference type="Gene3D" id="3.40.50.360">
    <property type="match status" value="1"/>
</dbReference>
<dbReference type="PANTHER" id="PTHR30546:SF23">
    <property type="entry name" value="FLAVOPROTEIN-LIKE PROTEIN YCP4-RELATED"/>
    <property type="match status" value="1"/>
</dbReference>
<keyword evidence="4" id="KW-1185">Reference proteome</keyword>
<gene>
    <name evidence="3" type="primary">wrbA</name>
    <name evidence="3" type="ORF">G1H10_04935</name>
</gene>
<dbReference type="EC" id="1.6.5.2" evidence="3"/>
<evidence type="ECO:0000313" key="4">
    <source>
        <dbReference type="Proteomes" id="UP000475214"/>
    </source>
</evidence>
<protein>
    <submittedName>
        <fullName evidence="3">NAD(P)H:quinone oxidoreductase</fullName>
        <ecNumber evidence="3">1.6.5.2</ecNumber>
    </submittedName>
</protein>
<accession>A0A6L9S372</accession>
<feature type="domain" description="Flavodoxin-like" evidence="2">
    <location>
        <begin position="6"/>
        <end position="191"/>
    </location>
</feature>
<dbReference type="AlphaFoldDB" id="A0A6L9S372"/>
<dbReference type="PROSITE" id="PS50902">
    <property type="entry name" value="FLAVODOXIN_LIKE"/>
    <property type="match status" value="1"/>
</dbReference>
<dbReference type="Pfam" id="PF03358">
    <property type="entry name" value="FMN_red"/>
    <property type="match status" value="1"/>
</dbReference>
<keyword evidence="3" id="KW-0560">Oxidoreductase</keyword>
<dbReference type="GO" id="GO:0010181">
    <property type="term" value="F:FMN binding"/>
    <property type="evidence" value="ECO:0007669"/>
    <property type="project" value="InterPro"/>
</dbReference>
<organism evidence="3 4">
    <name type="scientific">Phytoactinopolyspora halotolerans</name>
    <dbReference type="NCBI Taxonomy" id="1981512"/>
    <lineage>
        <taxon>Bacteria</taxon>
        <taxon>Bacillati</taxon>
        <taxon>Actinomycetota</taxon>
        <taxon>Actinomycetes</taxon>
        <taxon>Jiangellales</taxon>
        <taxon>Jiangellaceae</taxon>
        <taxon>Phytoactinopolyspora</taxon>
    </lineage>
</organism>
<dbReference type="InterPro" id="IPR029039">
    <property type="entry name" value="Flavoprotein-like_sf"/>
</dbReference>
<reference evidence="3 4" key="1">
    <citation type="submission" date="2020-02" db="EMBL/GenBank/DDBJ databases">
        <authorList>
            <person name="Li X.-J."/>
            <person name="Han X.-M."/>
        </authorList>
    </citation>
    <scope>NUCLEOTIDE SEQUENCE [LARGE SCALE GENOMIC DNA]</scope>
    <source>
        <strain evidence="3 4">CCTCC AB 2017055</strain>
    </source>
</reference>
<dbReference type="InterPro" id="IPR005025">
    <property type="entry name" value="FMN_Rdtase-like_dom"/>
</dbReference>
<dbReference type="NCBIfam" id="NF002999">
    <property type="entry name" value="PRK03767.1"/>
    <property type="match status" value="1"/>
</dbReference>
<dbReference type="FunFam" id="3.40.50.360:FF:000001">
    <property type="entry name" value="NAD(P)H dehydrogenase (Quinone) FQR1-like"/>
    <property type="match status" value="1"/>
</dbReference>
<dbReference type="GO" id="GO:0016020">
    <property type="term" value="C:membrane"/>
    <property type="evidence" value="ECO:0007669"/>
    <property type="project" value="TreeGrafter"/>
</dbReference>
<dbReference type="SUPFAM" id="SSF52218">
    <property type="entry name" value="Flavoproteins"/>
    <property type="match status" value="1"/>
</dbReference>
<sequence>MSDPRVTVVYYSSTGTIHALARAITEGAEKAGAETRLRRVAELAPDDVVRSVPAWHQHLEATRDIPVVTHDDLRWADGFIFGTPTRFGNVAAQVRQFIDTTSSIWQEGALADKAASGFTSAETPHGGHESTLISLYQVFMHWGAVIVPPGYVDDGASEHVGNPYGISVVAAENRPTQGELEAARFQGGRVTDAARALRAMRQQQAAA</sequence>
<dbReference type="GO" id="GO:0003955">
    <property type="term" value="F:NAD(P)H dehydrogenase (quinone) activity"/>
    <property type="evidence" value="ECO:0007669"/>
    <property type="project" value="UniProtKB-EC"/>
</dbReference>
<proteinExistence type="inferred from homology"/>
<dbReference type="RefSeq" id="WP_163733561.1">
    <property type="nucleotide sequence ID" value="NZ_JAAGOA010000003.1"/>
</dbReference>
<comment type="caution">
    <text evidence="3">The sequence shown here is derived from an EMBL/GenBank/DDBJ whole genome shotgun (WGS) entry which is preliminary data.</text>
</comment>
<evidence type="ECO:0000256" key="1">
    <source>
        <dbReference type="ARBA" id="ARBA00006961"/>
    </source>
</evidence>
<dbReference type="InterPro" id="IPR008254">
    <property type="entry name" value="Flavodoxin/NO_synth"/>
</dbReference>
<comment type="similarity">
    <text evidence="1">Belongs to the WrbA family.</text>
</comment>
<dbReference type="EMBL" id="JAAGOA010000003">
    <property type="protein sequence ID" value="NED99506.1"/>
    <property type="molecule type" value="Genomic_DNA"/>
</dbReference>